<accession>A0A4Y2VYP2</accession>
<dbReference type="EMBL" id="BGPR01052145">
    <property type="protein sequence ID" value="GBO29020.1"/>
    <property type="molecule type" value="Genomic_DNA"/>
</dbReference>
<dbReference type="AlphaFoldDB" id="A0A4Y2VYP2"/>
<reference evidence="1 2" key="1">
    <citation type="journal article" date="2019" name="Sci. Rep.">
        <title>Orb-weaving spider Araneus ventricosus genome elucidates the spidroin gene catalogue.</title>
        <authorList>
            <person name="Kono N."/>
            <person name="Nakamura H."/>
            <person name="Ohtoshi R."/>
            <person name="Moran D.A.P."/>
            <person name="Shinohara A."/>
            <person name="Yoshida Y."/>
            <person name="Fujiwara M."/>
            <person name="Mori M."/>
            <person name="Tomita M."/>
            <person name="Arakawa K."/>
        </authorList>
    </citation>
    <scope>NUCLEOTIDE SEQUENCE [LARGE SCALE GENOMIC DNA]</scope>
</reference>
<name>A0A4Y2VYP2_ARAVE</name>
<gene>
    <name evidence="1" type="ORF">AVEN_192224_1</name>
</gene>
<evidence type="ECO:0000313" key="1">
    <source>
        <dbReference type="EMBL" id="GBO29020.1"/>
    </source>
</evidence>
<keyword evidence="2" id="KW-1185">Reference proteome</keyword>
<dbReference type="OrthoDB" id="411871at2759"/>
<dbReference type="Proteomes" id="UP000499080">
    <property type="component" value="Unassembled WGS sequence"/>
</dbReference>
<protein>
    <recommendedName>
        <fullName evidence="3">Reverse transcriptase domain-containing protein</fullName>
    </recommendedName>
</protein>
<proteinExistence type="predicted"/>
<feature type="non-terminal residue" evidence="1">
    <location>
        <position position="68"/>
    </location>
</feature>
<comment type="caution">
    <text evidence="1">The sequence shown here is derived from an EMBL/GenBank/DDBJ whole genome shotgun (WGS) entry which is preliminary data.</text>
</comment>
<organism evidence="1 2">
    <name type="scientific">Araneus ventricosus</name>
    <name type="common">Orbweaver spider</name>
    <name type="synonym">Epeira ventricosa</name>
    <dbReference type="NCBI Taxonomy" id="182803"/>
    <lineage>
        <taxon>Eukaryota</taxon>
        <taxon>Metazoa</taxon>
        <taxon>Ecdysozoa</taxon>
        <taxon>Arthropoda</taxon>
        <taxon>Chelicerata</taxon>
        <taxon>Arachnida</taxon>
        <taxon>Araneae</taxon>
        <taxon>Araneomorphae</taxon>
        <taxon>Entelegynae</taxon>
        <taxon>Araneoidea</taxon>
        <taxon>Araneidae</taxon>
        <taxon>Araneus</taxon>
    </lineage>
</organism>
<evidence type="ECO:0000313" key="2">
    <source>
        <dbReference type="Proteomes" id="UP000499080"/>
    </source>
</evidence>
<sequence>MSFIERQLQTTVRDITGWANKNGFIISNQKTTCVHFCRIRGIHPHPDILPILDPILDDMKLWTAGCWI</sequence>
<evidence type="ECO:0008006" key="3">
    <source>
        <dbReference type="Google" id="ProtNLM"/>
    </source>
</evidence>